<organism evidence="1 2">
    <name type="scientific">Albugo candida</name>
    <dbReference type="NCBI Taxonomy" id="65357"/>
    <lineage>
        <taxon>Eukaryota</taxon>
        <taxon>Sar</taxon>
        <taxon>Stramenopiles</taxon>
        <taxon>Oomycota</taxon>
        <taxon>Peronosporomycetes</taxon>
        <taxon>Albuginales</taxon>
        <taxon>Albuginaceae</taxon>
        <taxon>Albugo</taxon>
    </lineage>
</organism>
<sequence length="447" mass="53227">MSPKPSFSSLVLYGLASVEITYISMEHLRKAKKNLMTKRECLELCKVIYDLILIYLSGFRCNYKYIQYCNTDPQLSHTLFDSTEQAIRMEIIYFYLYTWEFDAIYLAEWTLYANLNESRDSDRTPDQRPILIALAFVLARTEFFKRQNPSIIKKLASKNSIHDEMQKRWNFVQLPPYPNNVILDSKFRSKVLNRIEEEWQTFDIKLELMEHQLHGIHQLFGRLRYHVKELDTYQQYYQKLFDKVHQRNDQNLSIYLLQILSRSERTSTKRILQLHTSWIEIQLRLMDEETNFYKWITSIVRDVSKKPKTPQNAYTCSECLDAIPFSLKTAWNCLQRELDRCEDISTRREKGEDQDKLPSLEKCFKNSMKLATRSKSRSQLEQLRTKMQLFTQQMIETEFNFENVIPPKMDVKTLCVSNSDQELSKMREQVEGILTELCDQVEAIFAN</sequence>
<gene>
    <name evidence="1" type="ORF">BN9_054570</name>
</gene>
<dbReference type="AlphaFoldDB" id="A0A024GD82"/>
<protein>
    <submittedName>
        <fullName evidence="1">Uncharacterized protein</fullName>
    </submittedName>
</protein>
<dbReference type="InParanoid" id="A0A024GD82"/>
<dbReference type="Proteomes" id="UP000053237">
    <property type="component" value="Unassembled WGS sequence"/>
</dbReference>
<dbReference type="OrthoDB" id="77427at2759"/>
<dbReference type="EMBL" id="CAIX01000075">
    <property type="protein sequence ID" value="CCI44648.1"/>
    <property type="molecule type" value="Genomic_DNA"/>
</dbReference>
<keyword evidence="2" id="KW-1185">Reference proteome</keyword>
<proteinExistence type="predicted"/>
<comment type="caution">
    <text evidence="1">The sequence shown here is derived from an EMBL/GenBank/DDBJ whole genome shotgun (WGS) entry which is preliminary data.</text>
</comment>
<accession>A0A024GD82</accession>
<evidence type="ECO:0000313" key="1">
    <source>
        <dbReference type="EMBL" id="CCI44648.1"/>
    </source>
</evidence>
<reference evidence="1 2" key="1">
    <citation type="submission" date="2012-05" db="EMBL/GenBank/DDBJ databases">
        <title>Recombination and specialization in a pathogen metapopulation.</title>
        <authorList>
            <person name="Gardiner A."/>
            <person name="Kemen E."/>
            <person name="Schultz-Larsen T."/>
            <person name="MacLean D."/>
            <person name="Van Oosterhout C."/>
            <person name="Jones J.D.G."/>
        </authorList>
    </citation>
    <scope>NUCLEOTIDE SEQUENCE [LARGE SCALE GENOMIC DNA]</scope>
    <source>
        <strain evidence="1 2">Ac Nc2</strain>
    </source>
</reference>
<name>A0A024GD82_9STRA</name>
<evidence type="ECO:0000313" key="2">
    <source>
        <dbReference type="Proteomes" id="UP000053237"/>
    </source>
</evidence>